<keyword evidence="9" id="KW-0472">Membrane</keyword>
<dbReference type="InterPro" id="IPR036249">
    <property type="entry name" value="Thioredoxin-like_sf"/>
</dbReference>
<protein>
    <submittedName>
        <fullName evidence="11">Putative nadh-ubiquinone oxidoreductase 105 kDa subunit</fullName>
    </submittedName>
</protein>
<reference evidence="11 12" key="2">
    <citation type="submission" date="2015-05" db="EMBL/GenBank/DDBJ databases">
        <authorList>
            <person name="Morales-Cruz A."/>
            <person name="Amrine K.C."/>
            <person name="Cantu D."/>
        </authorList>
    </citation>
    <scope>NUCLEOTIDE SEQUENCE [LARGE SCALE GENOMIC DNA]</scope>
    <source>
        <strain evidence="11">UCRPC4</strain>
    </source>
</reference>
<keyword evidence="12" id="KW-1185">Reference proteome</keyword>
<comment type="subcellular location">
    <subcellularLocation>
        <location evidence="2">Mitochondrion inner membrane</location>
        <topology evidence="2">Peripheral membrane protein</topology>
        <orientation evidence="2">Matrix side</orientation>
    </subcellularLocation>
</comment>
<accession>A0A0G2DXB9</accession>
<dbReference type="Pfam" id="PF05047">
    <property type="entry name" value="L51_S25_CI-B8"/>
    <property type="match status" value="1"/>
</dbReference>
<dbReference type="Proteomes" id="UP000053317">
    <property type="component" value="Unassembled WGS sequence"/>
</dbReference>
<name>A0A0G2DXB9_PHACM</name>
<evidence type="ECO:0000256" key="3">
    <source>
        <dbReference type="ARBA" id="ARBA00008939"/>
    </source>
</evidence>
<evidence type="ECO:0000256" key="2">
    <source>
        <dbReference type="ARBA" id="ARBA00004443"/>
    </source>
</evidence>
<dbReference type="PANTHER" id="PTHR12878:SF0">
    <property type="entry name" value="NADH DEHYDROGENASE [UBIQUINONE] 1 ALPHA SUBCOMPLEX SUBUNIT 2"/>
    <property type="match status" value="1"/>
</dbReference>
<dbReference type="SMART" id="SM00916">
    <property type="entry name" value="L51_S25_CI-B8"/>
    <property type="match status" value="1"/>
</dbReference>
<dbReference type="GO" id="GO:0005743">
    <property type="term" value="C:mitochondrial inner membrane"/>
    <property type="evidence" value="ECO:0007669"/>
    <property type="project" value="UniProtKB-SubCell"/>
</dbReference>
<organism evidence="11 12">
    <name type="scientific">Phaeomoniella chlamydospora</name>
    <name type="common">Phaeoacremonium chlamydosporum</name>
    <dbReference type="NCBI Taxonomy" id="158046"/>
    <lineage>
        <taxon>Eukaryota</taxon>
        <taxon>Fungi</taxon>
        <taxon>Dikarya</taxon>
        <taxon>Ascomycota</taxon>
        <taxon>Pezizomycotina</taxon>
        <taxon>Eurotiomycetes</taxon>
        <taxon>Chaetothyriomycetidae</taxon>
        <taxon>Phaeomoniellales</taxon>
        <taxon>Phaeomoniellaceae</taxon>
        <taxon>Phaeomoniella</taxon>
    </lineage>
</organism>
<comment type="similarity">
    <text evidence="3">Belongs to the complex I NDUFA2 subunit family.</text>
</comment>
<dbReference type="InterPro" id="IPR007741">
    <property type="entry name" value="Ribosomal_mL43/mS25/NADH_DH"/>
</dbReference>
<evidence type="ECO:0000259" key="10">
    <source>
        <dbReference type="SMART" id="SM00916"/>
    </source>
</evidence>
<evidence type="ECO:0000256" key="7">
    <source>
        <dbReference type="ARBA" id="ARBA00022982"/>
    </source>
</evidence>
<dbReference type="AlphaFoldDB" id="A0A0G2DXB9"/>
<gene>
    <name evidence="11" type="ORF">UCRPC4_g06287</name>
</gene>
<evidence type="ECO:0000256" key="4">
    <source>
        <dbReference type="ARBA" id="ARBA00022448"/>
    </source>
</evidence>
<dbReference type="OrthoDB" id="10250268at2759"/>
<proteinExistence type="inferred from homology"/>
<dbReference type="InterPro" id="IPR016464">
    <property type="entry name" value="NADH_Ub_cplx-1_asu_su-2"/>
</dbReference>
<keyword evidence="5" id="KW-0679">Respiratory chain</keyword>
<dbReference type="EMBL" id="LCWF01000184">
    <property type="protein sequence ID" value="KKY15547.1"/>
    <property type="molecule type" value="Genomic_DNA"/>
</dbReference>
<evidence type="ECO:0000313" key="11">
    <source>
        <dbReference type="EMBL" id="KKY15547.1"/>
    </source>
</evidence>
<comment type="function">
    <text evidence="1">Accessory subunit of the mitochondrial membrane respiratory chain NADH dehydrogenase (Complex I), that is believed not to be involved in catalysis. Complex I functions in the transfer of electrons from NADH to the respiratory chain. The immediate electron acceptor for the enzyme is believed to be ubiquinone.</text>
</comment>
<dbReference type="Gene3D" id="3.40.30.10">
    <property type="entry name" value="Glutaredoxin"/>
    <property type="match status" value="1"/>
</dbReference>
<feature type="domain" description="Ribosomal protein/NADH dehydrogenase" evidence="10">
    <location>
        <begin position="20"/>
        <end position="93"/>
    </location>
</feature>
<keyword evidence="11" id="KW-0830">Ubiquinone</keyword>
<dbReference type="SUPFAM" id="SSF52833">
    <property type="entry name" value="Thioredoxin-like"/>
    <property type="match status" value="1"/>
</dbReference>
<keyword evidence="4" id="KW-0813">Transport</keyword>
<keyword evidence="8" id="KW-0496">Mitochondrion</keyword>
<evidence type="ECO:0000256" key="8">
    <source>
        <dbReference type="ARBA" id="ARBA00023128"/>
    </source>
</evidence>
<comment type="caution">
    <text evidence="11">The sequence shown here is derived from an EMBL/GenBank/DDBJ whole genome shotgun (WGS) entry which is preliminary data.</text>
</comment>
<evidence type="ECO:0000313" key="12">
    <source>
        <dbReference type="Proteomes" id="UP000053317"/>
    </source>
</evidence>
<dbReference type="PANTHER" id="PTHR12878">
    <property type="entry name" value="NADH-UBIQUINONE OXIDOREDUCTASE B8 SUBUNIT"/>
    <property type="match status" value="1"/>
</dbReference>
<evidence type="ECO:0000256" key="9">
    <source>
        <dbReference type="ARBA" id="ARBA00023136"/>
    </source>
</evidence>
<keyword evidence="7" id="KW-0249">Electron transport</keyword>
<evidence type="ECO:0000256" key="5">
    <source>
        <dbReference type="ARBA" id="ARBA00022660"/>
    </source>
</evidence>
<reference evidence="11 12" key="1">
    <citation type="submission" date="2015-05" db="EMBL/GenBank/DDBJ databases">
        <title>Distinctive expansion of gene families associated with plant cell wall degradation and secondary metabolism in the genomes of grapevine trunk pathogens.</title>
        <authorList>
            <person name="Lawrence D.P."/>
            <person name="Travadon R."/>
            <person name="Rolshausen P.E."/>
            <person name="Baumgartner K."/>
        </authorList>
    </citation>
    <scope>NUCLEOTIDE SEQUENCE [LARGE SCALE GENOMIC DNA]</scope>
    <source>
        <strain evidence="11">UCRPC4</strain>
    </source>
</reference>
<evidence type="ECO:0000256" key="1">
    <source>
        <dbReference type="ARBA" id="ARBA00003195"/>
    </source>
</evidence>
<dbReference type="PIRSF" id="PIRSF005822">
    <property type="entry name" value="NDUA2"/>
    <property type="match status" value="1"/>
</dbReference>
<keyword evidence="6" id="KW-0999">Mitochondrion inner membrane</keyword>
<sequence>MSGKYAFAKGIRELRFHFCHTSNASDAMRTFLKRAYPTMKKNNPYIPIMMREAQDVEPRIWARYGYGKEKSEPLSGLTDKEIEEKVTTLVKSEL</sequence>
<evidence type="ECO:0000256" key="6">
    <source>
        <dbReference type="ARBA" id="ARBA00022792"/>
    </source>
</evidence>